<protein>
    <submittedName>
        <fullName evidence="3">Uncharacterized protein</fullName>
    </submittedName>
</protein>
<keyword evidence="2" id="KW-0472">Membrane</keyword>
<feature type="compositionally biased region" description="Basic and acidic residues" evidence="1">
    <location>
        <begin position="84"/>
        <end position="93"/>
    </location>
</feature>
<organism evidence="3">
    <name type="scientific">Magallana gigas</name>
    <name type="common">Pacific oyster</name>
    <name type="synonym">Crassostrea gigas</name>
    <dbReference type="NCBI Taxonomy" id="29159"/>
    <lineage>
        <taxon>Eukaryota</taxon>
        <taxon>Metazoa</taxon>
        <taxon>Spiralia</taxon>
        <taxon>Lophotrochozoa</taxon>
        <taxon>Mollusca</taxon>
        <taxon>Bivalvia</taxon>
        <taxon>Autobranchia</taxon>
        <taxon>Pteriomorphia</taxon>
        <taxon>Ostreida</taxon>
        <taxon>Ostreoidea</taxon>
        <taxon>Ostreidae</taxon>
        <taxon>Magallana</taxon>
    </lineage>
</organism>
<feature type="region of interest" description="Disordered" evidence="1">
    <location>
        <begin position="61"/>
        <end position="98"/>
    </location>
</feature>
<evidence type="ECO:0000313" key="3">
    <source>
        <dbReference type="EMBL" id="EKC32401.1"/>
    </source>
</evidence>
<name>K1RE75_MAGGI</name>
<keyword evidence="2" id="KW-0812">Transmembrane</keyword>
<dbReference type="EMBL" id="JH818621">
    <property type="protein sequence ID" value="EKC32401.1"/>
    <property type="molecule type" value="Genomic_DNA"/>
</dbReference>
<accession>K1RE75</accession>
<dbReference type="HOGENOM" id="CLU_1983724_0_0_1"/>
<dbReference type="AlphaFoldDB" id="K1RE75"/>
<reference evidence="3" key="1">
    <citation type="journal article" date="2012" name="Nature">
        <title>The oyster genome reveals stress adaptation and complexity of shell formation.</title>
        <authorList>
            <person name="Zhang G."/>
            <person name="Fang X."/>
            <person name="Guo X."/>
            <person name="Li L."/>
            <person name="Luo R."/>
            <person name="Xu F."/>
            <person name="Yang P."/>
            <person name="Zhang L."/>
            <person name="Wang X."/>
            <person name="Qi H."/>
            <person name="Xiong Z."/>
            <person name="Que H."/>
            <person name="Xie Y."/>
            <person name="Holland P.W."/>
            <person name="Paps J."/>
            <person name="Zhu Y."/>
            <person name="Wu F."/>
            <person name="Chen Y."/>
            <person name="Wang J."/>
            <person name="Peng C."/>
            <person name="Meng J."/>
            <person name="Yang L."/>
            <person name="Liu J."/>
            <person name="Wen B."/>
            <person name="Zhang N."/>
            <person name="Huang Z."/>
            <person name="Zhu Q."/>
            <person name="Feng Y."/>
            <person name="Mount A."/>
            <person name="Hedgecock D."/>
            <person name="Xu Z."/>
            <person name="Liu Y."/>
            <person name="Domazet-Loso T."/>
            <person name="Du Y."/>
            <person name="Sun X."/>
            <person name="Zhang S."/>
            <person name="Liu B."/>
            <person name="Cheng P."/>
            <person name="Jiang X."/>
            <person name="Li J."/>
            <person name="Fan D."/>
            <person name="Wang W."/>
            <person name="Fu W."/>
            <person name="Wang T."/>
            <person name="Wang B."/>
            <person name="Zhang J."/>
            <person name="Peng Z."/>
            <person name="Li Y."/>
            <person name="Li N."/>
            <person name="Wang J."/>
            <person name="Chen M."/>
            <person name="He Y."/>
            <person name="Tan F."/>
            <person name="Song X."/>
            <person name="Zheng Q."/>
            <person name="Huang R."/>
            <person name="Yang H."/>
            <person name="Du X."/>
            <person name="Chen L."/>
            <person name="Yang M."/>
            <person name="Gaffney P.M."/>
            <person name="Wang S."/>
            <person name="Luo L."/>
            <person name="She Z."/>
            <person name="Ming Y."/>
            <person name="Huang W."/>
            <person name="Zhang S."/>
            <person name="Huang B."/>
            <person name="Zhang Y."/>
            <person name="Qu T."/>
            <person name="Ni P."/>
            <person name="Miao G."/>
            <person name="Wang J."/>
            <person name="Wang Q."/>
            <person name="Steinberg C.E."/>
            <person name="Wang H."/>
            <person name="Li N."/>
            <person name="Qian L."/>
            <person name="Zhang G."/>
            <person name="Li Y."/>
            <person name="Yang H."/>
            <person name="Liu X."/>
            <person name="Wang J."/>
            <person name="Yin Y."/>
            <person name="Wang J."/>
        </authorList>
    </citation>
    <scope>NUCLEOTIDE SEQUENCE [LARGE SCALE GENOMIC DNA]</scope>
    <source>
        <strain evidence="3">05x7-T-G4-1.051#20</strain>
    </source>
</reference>
<sequence length="126" mass="13975">MARIAPDVSAKLKFIISASFPLLVLHFATWPMFMTLAIRLTEIGVGLLLGYHICERKSDVENPGDEDSLLQTTDPNQMPLGTNKEAEDAHSSKAPDPTSIFLEVLDSGKDVMTKNNKQKQPQSFHH</sequence>
<evidence type="ECO:0000256" key="1">
    <source>
        <dbReference type="SAM" id="MobiDB-lite"/>
    </source>
</evidence>
<keyword evidence="2" id="KW-1133">Transmembrane helix</keyword>
<feature type="transmembrane region" description="Helical" evidence="2">
    <location>
        <begin position="12"/>
        <end position="30"/>
    </location>
</feature>
<evidence type="ECO:0000256" key="2">
    <source>
        <dbReference type="SAM" id="Phobius"/>
    </source>
</evidence>
<dbReference type="InParanoid" id="K1RE75"/>
<gene>
    <name evidence="3" type="ORF">CGI_10022278</name>
</gene>
<proteinExistence type="predicted"/>
<feature type="compositionally biased region" description="Polar residues" evidence="1">
    <location>
        <begin position="69"/>
        <end position="80"/>
    </location>
</feature>